<evidence type="ECO:0000256" key="2">
    <source>
        <dbReference type="ARBA" id="ARBA00023163"/>
    </source>
</evidence>
<evidence type="ECO:0000256" key="3">
    <source>
        <dbReference type="ARBA" id="ARBA00023242"/>
    </source>
</evidence>
<evidence type="ECO:0000256" key="1">
    <source>
        <dbReference type="ARBA" id="ARBA00023015"/>
    </source>
</evidence>
<comment type="caution">
    <text evidence="5">The sequence shown here is derived from an EMBL/GenBank/DDBJ whole genome shotgun (WGS) entry which is preliminary data.</text>
</comment>
<evidence type="ECO:0000256" key="4">
    <source>
        <dbReference type="SAM" id="MobiDB-lite"/>
    </source>
</evidence>
<keyword evidence="1" id="KW-0805">Transcription regulation</keyword>
<reference evidence="5 6" key="1">
    <citation type="submission" date="2023-05" db="EMBL/GenBank/DDBJ databases">
        <title>B98-5 Cell Line De Novo Hybrid Assembly: An Optical Mapping Approach.</title>
        <authorList>
            <person name="Kananen K."/>
            <person name="Auerbach J.A."/>
            <person name="Kautto E."/>
            <person name="Blachly J.S."/>
        </authorList>
    </citation>
    <scope>NUCLEOTIDE SEQUENCE [LARGE SCALE GENOMIC DNA]</scope>
    <source>
        <strain evidence="5">B95-8</strain>
        <tissue evidence="5">Cell line</tissue>
    </source>
</reference>
<proteinExistence type="predicted"/>
<organism evidence="5 6">
    <name type="scientific">Saguinus oedipus</name>
    <name type="common">Cotton-top tamarin</name>
    <name type="synonym">Oedipomidas oedipus</name>
    <dbReference type="NCBI Taxonomy" id="9490"/>
    <lineage>
        <taxon>Eukaryota</taxon>
        <taxon>Metazoa</taxon>
        <taxon>Chordata</taxon>
        <taxon>Craniata</taxon>
        <taxon>Vertebrata</taxon>
        <taxon>Euteleostomi</taxon>
        <taxon>Mammalia</taxon>
        <taxon>Eutheria</taxon>
        <taxon>Euarchontoglires</taxon>
        <taxon>Primates</taxon>
        <taxon>Haplorrhini</taxon>
        <taxon>Platyrrhini</taxon>
        <taxon>Cebidae</taxon>
        <taxon>Callitrichinae</taxon>
        <taxon>Saguinus</taxon>
    </lineage>
</organism>
<keyword evidence="3" id="KW-0539">Nucleus</keyword>
<feature type="region of interest" description="Disordered" evidence="4">
    <location>
        <begin position="1"/>
        <end position="33"/>
    </location>
</feature>
<dbReference type="Proteomes" id="UP001266305">
    <property type="component" value="Unassembled WGS sequence"/>
</dbReference>
<accession>A0ABQ9VQ56</accession>
<dbReference type="PANTHER" id="PTHR10417">
    <property type="entry name" value="GLUCOCORTICOID MODULATORY ELEMENT-BINDING PROTEIN"/>
    <property type="match status" value="1"/>
</dbReference>
<keyword evidence="6" id="KW-1185">Reference proteome</keyword>
<keyword evidence="2" id="KW-0804">Transcription</keyword>
<protein>
    <submittedName>
        <fullName evidence="5">Uncharacterized protein</fullName>
    </submittedName>
</protein>
<dbReference type="EMBL" id="JASSZA010000005">
    <property type="protein sequence ID" value="KAK2110362.1"/>
    <property type="molecule type" value="Genomic_DNA"/>
</dbReference>
<name>A0ABQ9VQ56_SAGOE</name>
<gene>
    <name evidence="5" type="ORF">P7K49_010108</name>
</gene>
<evidence type="ECO:0000313" key="6">
    <source>
        <dbReference type="Proteomes" id="UP001266305"/>
    </source>
</evidence>
<sequence>MSQKGPAPQSLRLGQLLPQQQSPARRTCTKREMEPTLPCGAANTFARTAPRRWTAQVPSALGPTWVFHATLCHRKIMDSGELDFYQHDKVCSNTCRSTKIDLSGARVSLSSPTSAEYIPLTPAAADGRCPGLLVLTQPRSGTATEGDMPLLAPGPLVSCVGPQSIWDQSPLPSREICGSIVSTGST</sequence>
<dbReference type="PANTHER" id="PTHR10417:SF2">
    <property type="entry name" value="GLUCOCORTICOID MODULATORY ELEMENT-BINDING PROTEIN 2"/>
    <property type="match status" value="1"/>
</dbReference>
<evidence type="ECO:0000313" key="5">
    <source>
        <dbReference type="EMBL" id="KAK2110362.1"/>
    </source>
</evidence>